<dbReference type="GO" id="GO:0020037">
    <property type="term" value="F:heme binding"/>
    <property type="evidence" value="ECO:0007669"/>
    <property type="project" value="InterPro"/>
</dbReference>
<dbReference type="AlphaFoldDB" id="A0A5C3Q7M9"/>
<feature type="chain" id="PRO_5022732948" evidence="9">
    <location>
        <begin position="27"/>
        <end position="492"/>
    </location>
</feature>
<comment type="cofactor">
    <cofactor evidence="1 7">
        <name>heme</name>
        <dbReference type="ChEBI" id="CHEBI:30413"/>
    </cofactor>
</comment>
<feature type="binding site" description="axial binding residue" evidence="7">
    <location>
        <position position="438"/>
    </location>
    <ligand>
        <name>heme</name>
        <dbReference type="ChEBI" id="CHEBI:30413"/>
    </ligand>
    <ligandPart>
        <name>Fe</name>
        <dbReference type="ChEBI" id="CHEBI:18248"/>
    </ligandPart>
</feature>
<keyword evidence="7 8" id="KW-0349">Heme</keyword>
<dbReference type="Gene3D" id="1.10.630.10">
    <property type="entry name" value="Cytochrome P450"/>
    <property type="match status" value="1"/>
</dbReference>
<keyword evidence="3 7" id="KW-0479">Metal-binding</keyword>
<dbReference type="STRING" id="1884261.A0A5C3Q7M9"/>
<evidence type="ECO:0000256" key="6">
    <source>
        <dbReference type="ARBA" id="ARBA00023033"/>
    </source>
</evidence>
<protein>
    <submittedName>
        <fullName evidence="10">Cytochrome P450</fullName>
    </submittedName>
</protein>
<keyword evidence="6 8" id="KW-0503">Monooxygenase</keyword>
<evidence type="ECO:0000256" key="3">
    <source>
        <dbReference type="ARBA" id="ARBA00022723"/>
    </source>
</evidence>
<dbReference type="GO" id="GO:0005506">
    <property type="term" value="F:iron ion binding"/>
    <property type="evidence" value="ECO:0007669"/>
    <property type="project" value="InterPro"/>
</dbReference>
<evidence type="ECO:0000256" key="4">
    <source>
        <dbReference type="ARBA" id="ARBA00023002"/>
    </source>
</evidence>
<dbReference type="InterPro" id="IPR017972">
    <property type="entry name" value="Cyt_P450_CS"/>
</dbReference>
<dbReference type="PROSITE" id="PS00086">
    <property type="entry name" value="CYTOCHROME_P450"/>
    <property type="match status" value="1"/>
</dbReference>
<dbReference type="SUPFAM" id="SSF48264">
    <property type="entry name" value="Cytochrome P450"/>
    <property type="match status" value="1"/>
</dbReference>
<dbReference type="OrthoDB" id="1844152at2759"/>
<organism evidence="10 11">
    <name type="scientific">Pterulicium gracile</name>
    <dbReference type="NCBI Taxonomy" id="1884261"/>
    <lineage>
        <taxon>Eukaryota</taxon>
        <taxon>Fungi</taxon>
        <taxon>Dikarya</taxon>
        <taxon>Basidiomycota</taxon>
        <taxon>Agaricomycotina</taxon>
        <taxon>Agaricomycetes</taxon>
        <taxon>Agaricomycetidae</taxon>
        <taxon>Agaricales</taxon>
        <taxon>Pleurotineae</taxon>
        <taxon>Pterulaceae</taxon>
        <taxon>Pterulicium</taxon>
    </lineage>
</organism>
<feature type="signal peptide" evidence="9">
    <location>
        <begin position="1"/>
        <end position="26"/>
    </location>
</feature>
<evidence type="ECO:0000256" key="5">
    <source>
        <dbReference type="ARBA" id="ARBA00023004"/>
    </source>
</evidence>
<dbReference type="Proteomes" id="UP000305067">
    <property type="component" value="Unassembled WGS sequence"/>
</dbReference>
<evidence type="ECO:0000256" key="1">
    <source>
        <dbReference type="ARBA" id="ARBA00001971"/>
    </source>
</evidence>
<evidence type="ECO:0000313" key="10">
    <source>
        <dbReference type="EMBL" id="TFK98075.1"/>
    </source>
</evidence>
<dbReference type="PRINTS" id="PR00385">
    <property type="entry name" value="P450"/>
</dbReference>
<evidence type="ECO:0000256" key="7">
    <source>
        <dbReference type="PIRSR" id="PIRSR602403-1"/>
    </source>
</evidence>
<dbReference type="PANTHER" id="PTHR46206">
    <property type="entry name" value="CYTOCHROME P450"/>
    <property type="match status" value="1"/>
</dbReference>
<dbReference type="EMBL" id="ML178842">
    <property type="protein sequence ID" value="TFK98075.1"/>
    <property type="molecule type" value="Genomic_DNA"/>
</dbReference>
<dbReference type="Pfam" id="PF00067">
    <property type="entry name" value="p450"/>
    <property type="match status" value="1"/>
</dbReference>
<dbReference type="CDD" id="cd11041">
    <property type="entry name" value="CYP503A1-like"/>
    <property type="match status" value="1"/>
</dbReference>
<name>A0A5C3Q7M9_9AGAR</name>
<dbReference type="GO" id="GO:0016705">
    <property type="term" value="F:oxidoreductase activity, acting on paired donors, with incorporation or reduction of molecular oxygen"/>
    <property type="evidence" value="ECO:0007669"/>
    <property type="project" value="InterPro"/>
</dbReference>
<keyword evidence="11" id="KW-1185">Reference proteome</keyword>
<keyword evidence="9" id="KW-0732">Signal</keyword>
<keyword evidence="5 7" id="KW-0408">Iron</keyword>
<proteinExistence type="inferred from homology"/>
<reference evidence="10 11" key="1">
    <citation type="journal article" date="2019" name="Nat. Ecol. Evol.">
        <title>Megaphylogeny resolves global patterns of mushroom evolution.</title>
        <authorList>
            <person name="Varga T."/>
            <person name="Krizsan K."/>
            <person name="Foldi C."/>
            <person name="Dima B."/>
            <person name="Sanchez-Garcia M."/>
            <person name="Sanchez-Ramirez S."/>
            <person name="Szollosi G.J."/>
            <person name="Szarkandi J.G."/>
            <person name="Papp V."/>
            <person name="Albert L."/>
            <person name="Andreopoulos W."/>
            <person name="Angelini C."/>
            <person name="Antonin V."/>
            <person name="Barry K.W."/>
            <person name="Bougher N.L."/>
            <person name="Buchanan P."/>
            <person name="Buyck B."/>
            <person name="Bense V."/>
            <person name="Catcheside P."/>
            <person name="Chovatia M."/>
            <person name="Cooper J."/>
            <person name="Damon W."/>
            <person name="Desjardin D."/>
            <person name="Finy P."/>
            <person name="Geml J."/>
            <person name="Haridas S."/>
            <person name="Hughes K."/>
            <person name="Justo A."/>
            <person name="Karasinski D."/>
            <person name="Kautmanova I."/>
            <person name="Kiss B."/>
            <person name="Kocsube S."/>
            <person name="Kotiranta H."/>
            <person name="LaButti K.M."/>
            <person name="Lechner B.E."/>
            <person name="Liimatainen K."/>
            <person name="Lipzen A."/>
            <person name="Lukacs Z."/>
            <person name="Mihaltcheva S."/>
            <person name="Morgado L.N."/>
            <person name="Niskanen T."/>
            <person name="Noordeloos M.E."/>
            <person name="Ohm R.A."/>
            <person name="Ortiz-Santana B."/>
            <person name="Ovrebo C."/>
            <person name="Racz N."/>
            <person name="Riley R."/>
            <person name="Savchenko A."/>
            <person name="Shiryaev A."/>
            <person name="Soop K."/>
            <person name="Spirin V."/>
            <person name="Szebenyi C."/>
            <person name="Tomsovsky M."/>
            <person name="Tulloss R.E."/>
            <person name="Uehling J."/>
            <person name="Grigoriev I.V."/>
            <person name="Vagvolgyi C."/>
            <person name="Papp T."/>
            <person name="Martin F.M."/>
            <person name="Miettinen O."/>
            <person name="Hibbett D.S."/>
            <person name="Nagy L.G."/>
        </authorList>
    </citation>
    <scope>NUCLEOTIDE SEQUENCE [LARGE SCALE GENOMIC DNA]</scope>
    <source>
        <strain evidence="10 11">CBS 309.79</strain>
    </source>
</reference>
<dbReference type="InterPro" id="IPR036396">
    <property type="entry name" value="Cyt_P450_sf"/>
</dbReference>
<evidence type="ECO:0000256" key="8">
    <source>
        <dbReference type="RuleBase" id="RU000461"/>
    </source>
</evidence>
<dbReference type="InterPro" id="IPR001128">
    <property type="entry name" value="Cyt_P450"/>
</dbReference>
<keyword evidence="4 8" id="KW-0560">Oxidoreductase</keyword>
<dbReference type="InterPro" id="IPR002403">
    <property type="entry name" value="Cyt_P450_E_grp-IV"/>
</dbReference>
<sequence length="492" mass="56314">MTRALEFIVAVLSLVLLRLWVTRVNLDHIPAIGRSGILTSYLDIKAFRRNGVAMVAKAYHELQGRMFKIPFITSWAVIVGDPKFVDEIKNAKDDELSFEVANHEFMQQKYTLGFHDDSGSVTHAVRSSLTRNIAARFDDIRDEIEDAFTTCLPAEVESEWVPIMPLLAMRDIVCRISNRLFVGLPLCRDPDWMDLNIQFTIDAFQNAEKIKKWPDLFKPIVGRYYSPHQRAYRRAYKHIGPTVQERIDTWGEKEAPNDLITWLLENAPEDRRTVEHLLMAIIVVNMAAIHTSSNTFAYVLFHLASHPECVEPMLQEVEQVTEEMGWTKAAMNMMRKVDSFIRESQRISNLGSFSMRRTVIHPSGFTFSDGTHLPKGTLVLVATAAIHLDEKNFVNPAEFDGMRFAKMREGGEREDSARHQMVNTNGTNLSFGNGRHACPGRFFAANELKAMLAHVLLNYDVKMKDDGQSCGNYEWDFQMVPTAEKILWRKRK</sequence>
<comment type="similarity">
    <text evidence="2 8">Belongs to the cytochrome P450 family.</text>
</comment>
<dbReference type="GO" id="GO:0004497">
    <property type="term" value="F:monooxygenase activity"/>
    <property type="evidence" value="ECO:0007669"/>
    <property type="project" value="UniProtKB-KW"/>
</dbReference>
<gene>
    <name evidence="10" type="ORF">BDV98DRAFT_553223</name>
</gene>
<evidence type="ECO:0000256" key="9">
    <source>
        <dbReference type="SAM" id="SignalP"/>
    </source>
</evidence>
<evidence type="ECO:0000256" key="2">
    <source>
        <dbReference type="ARBA" id="ARBA00010617"/>
    </source>
</evidence>
<accession>A0A5C3Q7M9</accession>
<dbReference type="PRINTS" id="PR00465">
    <property type="entry name" value="EP450IV"/>
</dbReference>
<evidence type="ECO:0000313" key="11">
    <source>
        <dbReference type="Proteomes" id="UP000305067"/>
    </source>
</evidence>
<dbReference type="PANTHER" id="PTHR46206:SF6">
    <property type="entry name" value="CYTOCHROME P450 MONOOXYGENASE AN1598-RELATED"/>
    <property type="match status" value="1"/>
</dbReference>